<dbReference type="RefSeq" id="WP_074905894.1">
    <property type="nucleotide sequence ID" value="NZ_FOUB01000034.1"/>
</dbReference>
<sequence length="71" mass="7927">MKAQEFELDKFTSDGIPYGISLKAVVDAMYEANSNSAEFYYSAECALDDITLLINSLIVALVELLISSWRE</sequence>
<keyword evidence="2" id="KW-1185">Reference proteome</keyword>
<proteinExistence type="predicted"/>
<dbReference type="AlphaFoldDB" id="A0A1I4RQE6"/>
<dbReference type="Proteomes" id="UP000183287">
    <property type="component" value="Unassembled WGS sequence"/>
</dbReference>
<accession>A0A1I4RQE6</accession>
<evidence type="ECO:0000313" key="2">
    <source>
        <dbReference type="Proteomes" id="UP000183287"/>
    </source>
</evidence>
<name>A0A1I4RQE6_9PROT</name>
<gene>
    <name evidence="1" type="ORF">SAMN05421863_103430</name>
</gene>
<dbReference type="EMBL" id="FOUB01000034">
    <property type="protein sequence ID" value="SFM54223.1"/>
    <property type="molecule type" value="Genomic_DNA"/>
</dbReference>
<evidence type="ECO:0000313" key="1">
    <source>
        <dbReference type="EMBL" id="SFM54223.1"/>
    </source>
</evidence>
<reference evidence="2" key="1">
    <citation type="submission" date="2016-10" db="EMBL/GenBank/DDBJ databases">
        <authorList>
            <person name="Varghese N."/>
            <person name="Submissions S."/>
        </authorList>
    </citation>
    <scope>NUCLEOTIDE SEQUENCE [LARGE SCALE GENOMIC DNA]</scope>
    <source>
        <strain evidence="2">Nm44</strain>
    </source>
</reference>
<organism evidence="1 2">
    <name type="scientific">Nitrosomonas communis</name>
    <dbReference type="NCBI Taxonomy" id="44574"/>
    <lineage>
        <taxon>Bacteria</taxon>
        <taxon>Pseudomonadati</taxon>
        <taxon>Pseudomonadota</taxon>
        <taxon>Betaproteobacteria</taxon>
        <taxon>Nitrosomonadales</taxon>
        <taxon>Nitrosomonadaceae</taxon>
        <taxon>Nitrosomonas</taxon>
    </lineage>
</organism>
<protein>
    <submittedName>
        <fullName evidence="1">Uncharacterized protein</fullName>
    </submittedName>
</protein>